<sequence>MTPIVTREHPVAIRYIGHVSTLCGIAASLMILASVLITCQMIFVRTVLNRSTVWQTEVVIYLMIAATLIGLPYVQKLRGHVGVDLLPTLLPASFRRALAGITLAVTAAMMAVMLFYGWEMWYLAWVRNWKSETVMAVPLWIPWLFVPLGFGLFLLQLAADLWLTLRGAPMDEKGLPAIGPEPLEEY</sequence>
<evidence type="ECO:0000256" key="8">
    <source>
        <dbReference type="ARBA" id="ARBA00038436"/>
    </source>
</evidence>
<dbReference type="PANTHER" id="PTHR35011:SF10">
    <property type="entry name" value="TRAP TRANSPORTER SMALL PERMEASE PROTEIN"/>
    <property type="match status" value="1"/>
</dbReference>
<evidence type="ECO:0000313" key="11">
    <source>
        <dbReference type="EMBL" id="SEL23139.1"/>
    </source>
</evidence>
<feature type="transmembrane region" description="Helical" evidence="9">
    <location>
        <begin position="21"/>
        <end position="43"/>
    </location>
</feature>
<comment type="subunit">
    <text evidence="9">The complex comprises the extracytoplasmic solute receptor protein and the two transmembrane proteins.</text>
</comment>
<proteinExistence type="inferred from homology"/>
<organism evidence="11 12">
    <name type="scientific">Jannaschia helgolandensis</name>
    <dbReference type="NCBI Taxonomy" id="188906"/>
    <lineage>
        <taxon>Bacteria</taxon>
        <taxon>Pseudomonadati</taxon>
        <taxon>Pseudomonadota</taxon>
        <taxon>Alphaproteobacteria</taxon>
        <taxon>Rhodobacterales</taxon>
        <taxon>Roseobacteraceae</taxon>
        <taxon>Jannaschia</taxon>
    </lineage>
</organism>
<dbReference type="InterPro" id="IPR007387">
    <property type="entry name" value="TRAP_DctQ"/>
</dbReference>
<dbReference type="GO" id="GO:0015740">
    <property type="term" value="P:C4-dicarboxylate transport"/>
    <property type="evidence" value="ECO:0007669"/>
    <property type="project" value="TreeGrafter"/>
</dbReference>
<evidence type="ECO:0000313" key="12">
    <source>
        <dbReference type="Proteomes" id="UP000199283"/>
    </source>
</evidence>
<accession>A0A1H7NIJ5</accession>
<keyword evidence="5 9" id="KW-0812">Transmembrane</keyword>
<dbReference type="Proteomes" id="UP000199283">
    <property type="component" value="Unassembled WGS sequence"/>
</dbReference>
<gene>
    <name evidence="11" type="ORF">SAMN04488526_2197</name>
</gene>
<feature type="transmembrane region" description="Helical" evidence="9">
    <location>
        <begin position="58"/>
        <end position="75"/>
    </location>
</feature>
<name>A0A1H7NIJ5_9RHOB</name>
<protein>
    <recommendedName>
        <fullName evidence="9">TRAP transporter small permease protein</fullName>
    </recommendedName>
</protein>
<evidence type="ECO:0000256" key="3">
    <source>
        <dbReference type="ARBA" id="ARBA00022475"/>
    </source>
</evidence>
<keyword evidence="4 9" id="KW-0997">Cell inner membrane</keyword>
<dbReference type="Pfam" id="PF04290">
    <property type="entry name" value="DctQ"/>
    <property type="match status" value="1"/>
</dbReference>
<evidence type="ECO:0000256" key="6">
    <source>
        <dbReference type="ARBA" id="ARBA00022989"/>
    </source>
</evidence>
<keyword evidence="12" id="KW-1185">Reference proteome</keyword>
<feature type="transmembrane region" description="Helical" evidence="9">
    <location>
        <begin position="96"/>
        <end position="118"/>
    </location>
</feature>
<comment type="similarity">
    <text evidence="8 9">Belongs to the TRAP transporter small permease family.</text>
</comment>
<feature type="domain" description="Tripartite ATP-independent periplasmic transporters DctQ component" evidence="10">
    <location>
        <begin position="35"/>
        <end position="166"/>
    </location>
</feature>
<feature type="transmembrane region" description="Helical" evidence="9">
    <location>
        <begin position="138"/>
        <end position="163"/>
    </location>
</feature>
<dbReference type="EMBL" id="FNZQ01000004">
    <property type="protein sequence ID" value="SEL23139.1"/>
    <property type="molecule type" value="Genomic_DNA"/>
</dbReference>
<dbReference type="GO" id="GO:0022857">
    <property type="term" value="F:transmembrane transporter activity"/>
    <property type="evidence" value="ECO:0007669"/>
    <property type="project" value="UniProtKB-UniRule"/>
</dbReference>
<comment type="function">
    <text evidence="9">Part of the tripartite ATP-independent periplasmic (TRAP) transport system.</text>
</comment>
<evidence type="ECO:0000259" key="10">
    <source>
        <dbReference type="Pfam" id="PF04290"/>
    </source>
</evidence>
<dbReference type="GO" id="GO:0005886">
    <property type="term" value="C:plasma membrane"/>
    <property type="evidence" value="ECO:0007669"/>
    <property type="project" value="UniProtKB-SubCell"/>
</dbReference>
<comment type="subcellular location">
    <subcellularLocation>
        <location evidence="1 9">Cell inner membrane</location>
        <topology evidence="1 9">Multi-pass membrane protein</topology>
    </subcellularLocation>
</comment>
<keyword evidence="3" id="KW-1003">Cell membrane</keyword>
<dbReference type="PANTHER" id="PTHR35011">
    <property type="entry name" value="2,3-DIKETO-L-GULONATE TRAP TRANSPORTER SMALL PERMEASE PROTEIN YIAM"/>
    <property type="match status" value="1"/>
</dbReference>
<dbReference type="STRING" id="188906.SAMN04488526_2197"/>
<evidence type="ECO:0000256" key="1">
    <source>
        <dbReference type="ARBA" id="ARBA00004429"/>
    </source>
</evidence>
<reference evidence="11 12" key="1">
    <citation type="submission" date="2016-10" db="EMBL/GenBank/DDBJ databases">
        <authorList>
            <person name="de Groot N.N."/>
        </authorList>
    </citation>
    <scope>NUCLEOTIDE SEQUENCE [LARGE SCALE GENOMIC DNA]</scope>
    <source>
        <strain evidence="11 12">DSM 14858</strain>
    </source>
</reference>
<evidence type="ECO:0000256" key="9">
    <source>
        <dbReference type="RuleBase" id="RU369079"/>
    </source>
</evidence>
<dbReference type="AlphaFoldDB" id="A0A1H7NIJ5"/>
<evidence type="ECO:0000256" key="7">
    <source>
        <dbReference type="ARBA" id="ARBA00023136"/>
    </source>
</evidence>
<evidence type="ECO:0000256" key="2">
    <source>
        <dbReference type="ARBA" id="ARBA00022448"/>
    </source>
</evidence>
<evidence type="ECO:0000256" key="5">
    <source>
        <dbReference type="ARBA" id="ARBA00022692"/>
    </source>
</evidence>
<keyword evidence="6 9" id="KW-1133">Transmembrane helix</keyword>
<keyword evidence="7 9" id="KW-0472">Membrane</keyword>
<evidence type="ECO:0000256" key="4">
    <source>
        <dbReference type="ARBA" id="ARBA00022519"/>
    </source>
</evidence>
<dbReference type="InterPro" id="IPR055348">
    <property type="entry name" value="DctQ"/>
</dbReference>
<dbReference type="RefSeq" id="WP_245737573.1">
    <property type="nucleotide sequence ID" value="NZ_CAXBJT010000008.1"/>
</dbReference>
<keyword evidence="2 9" id="KW-0813">Transport</keyword>